<evidence type="ECO:0000313" key="3">
    <source>
        <dbReference type="Proteomes" id="UP000245086"/>
    </source>
</evidence>
<dbReference type="OrthoDB" id="9777830at2"/>
<dbReference type="Pfam" id="PF08241">
    <property type="entry name" value="Methyltransf_11"/>
    <property type="match status" value="1"/>
</dbReference>
<sequence>MGLGFYDRFILPRLIGCACGAKPIAKQRAKIVPQARGVVIDMGFGSGSNLAFLDASRVSKVIAVEPSKAMLDWQRDQRRSDIIVEEVVAGAEATGLPDACADTILFTYALCTIPDAPAALAEAHRLLKPDGQILFCEHGRAPDIKTARTQTFIEPVWKAIAGGCHLTRNTQGMLEAGGFVCEEVQTMYLPGTPRFAGYNVWGRAHA</sequence>
<dbReference type="GO" id="GO:0032259">
    <property type="term" value="P:methylation"/>
    <property type="evidence" value="ECO:0007669"/>
    <property type="project" value="UniProtKB-KW"/>
</dbReference>
<proteinExistence type="predicted"/>
<evidence type="ECO:0000313" key="2">
    <source>
        <dbReference type="EMBL" id="GBF58117.1"/>
    </source>
</evidence>
<protein>
    <submittedName>
        <fullName evidence="2">Ubiquinone/menaquinone biosynthesis C-methyltransferase UbiE</fullName>
        <ecNumber evidence="2">2.1.1.163</ecNumber>
    </submittedName>
</protein>
<reference evidence="2 3" key="1">
    <citation type="journal article" date="2018" name="Genome Announc.">
        <title>Draft Genome Sequence of "Candidatus Phycosocius bacilliformis," an Alphaproteobacterial Ectosymbiont of the Hydrocarbon-Producing Green Alga Botryococcus braunii.</title>
        <authorList>
            <person name="Tanabe Y."/>
            <person name="Yamaguchi H."/>
            <person name="Watanabe M.M."/>
        </authorList>
    </citation>
    <scope>NUCLEOTIDE SEQUENCE [LARGE SCALE GENOMIC DNA]</scope>
    <source>
        <strain evidence="2 3">BOTRYCO-2</strain>
    </source>
</reference>
<dbReference type="GO" id="GO:0043770">
    <property type="term" value="F:demethylmenaquinone methyltransferase activity"/>
    <property type="evidence" value="ECO:0007669"/>
    <property type="project" value="UniProtKB-EC"/>
</dbReference>
<feature type="domain" description="Methyltransferase type 11" evidence="1">
    <location>
        <begin position="41"/>
        <end position="135"/>
    </location>
</feature>
<accession>A0A2P2EAL9</accession>
<dbReference type="PANTHER" id="PTHR45036">
    <property type="entry name" value="METHYLTRANSFERASE LIKE 7B"/>
    <property type="match status" value="1"/>
</dbReference>
<keyword evidence="2" id="KW-0808">Transferase</keyword>
<keyword evidence="3" id="KW-1185">Reference proteome</keyword>
<dbReference type="EC" id="2.1.1.163" evidence="2"/>
<dbReference type="GO" id="GO:0008757">
    <property type="term" value="F:S-adenosylmethionine-dependent methyltransferase activity"/>
    <property type="evidence" value="ECO:0007669"/>
    <property type="project" value="InterPro"/>
</dbReference>
<comment type="caution">
    <text evidence="2">The sequence shown here is derived from an EMBL/GenBank/DDBJ whole genome shotgun (WGS) entry which is preliminary data.</text>
</comment>
<dbReference type="SUPFAM" id="SSF53335">
    <property type="entry name" value="S-adenosyl-L-methionine-dependent methyltransferases"/>
    <property type="match status" value="1"/>
</dbReference>
<dbReference type="CDD" id="cd02440">
    <property type="entry name" value="AdoMet_MTases"/>
    <property type="match status" value="1"/>
</dbReference>
<gene>
    <name evidence="2" type="primary">ubiE_5</name>
    <name evidence="2" type="ORF">PbB2_01788</name>
</gene>
<dbReference type="Proteomes" id="UP000245086">
    <property type="component" value="Unassembled WGS sequence"/>
</dbReference>
<keyword evidence="2" id="KW-0489">Methyltransferase</keyword>
<keyword evidence="2" id="KW-0830">Ubiquinone</keyword>
<dbReference type="AlphaFoldDB" id="A0A2P2EAL9"/>
<dbReference type="InterPro" id="IPR029063">
    <property type="entry name" value="SAM-dependent_MTases_sf"/>
</dbReference>
<dbReference type="Gene3D" id="3.40.50.150">
    <property type="entry name" value="Vaccinia Virus protein VP39"/>
    <property type="match status" value="1"/>
</dbReference>
<name>A0A2P2EAL9_9PROT</name>
<dbReference type="InterPro" id="IPR052356">
    <property type="entry name" value="Thiol_S-MT"/>
</dbReference>
<evidence type="ECO:0000259" key="1">
    <source>
        <dbReference type="Pfam" id="PF08241"/>
    </source>
</evidence>
<dbReference type="PANTHER" id="PTHR45036:SF1">
    <property type="entry name" value="METHYLTRANSFERASE LIKE 7A"/>
    <property type="match status" value="1"/>
</dbReference>
<organism evidence="2 3">
    <name type="scientific">Candidatus Phycosocius bacilliformis</name>
    <dbReference type="NCBI Taxonomy" id="1445552"/>
    <lineage>
        <taxon>Bacteria</taxon>
        <taxon>Pseudomonadati</taxon>
        <taxon>Pseudomonadota</taxon>
        <taxon>Alphaproteobacteria</taxon>
        <taxon>Caulobacterales</taxon>
        <taxon>Caulobacterales incertae sedis</taxon>
        <taxon>Candidatus Phycosocius</taxon>
    </lineage>
</organism>
<dbReference type="EMBL" id="BFBR01000005">
    <property type="protein sequence ID" value="GBF58117.1"/>
    <property type="molecule type" value="Genomic_DNA"/>
</dbReference>
<dbReference type="RefSeq" id="WP_108984989.1">
    <property type="nucleotide sequence ID" value="NZ_BFBR01000005.1"/>
</dbReference>
<dbReference type="InterPro" id="IPR013216">
    <property type="entry name" value="Methyltransf_11"/>
</dbReference>